<name>A0ABX8V0L5_9BURK</name>
<evidence type="ECO:0000256" key="2">
    <source>
        <dbReference type="ARBA" id="ARBA00012438"/>
    </source>
</evidence>
<dbReference type="SMART" id="SM00448">
    <property type="entry name" value="REC"/>
    <property type="match status" value="1"/>
</dbReference>
<dbReference type="InterPro" id="IPR001789">
    <property type="entry name" value="Sig_transdc_resp-reg_receiver"/>
</dbReference>
<feature type="domain" description="Histidine kinase" evidence="5">
    <location>
        <begin position="160"/>
        <end position="379"/>
    </location>
</feature>
<dbReference type="InterPro" id="IPR004358">
    <property type="entry name" value="Sig_transdc_His_kin-like_C"/>
</dbReference>
<dbReference type="PANTHER" id="PTHR43547">
    <property type="entry name" value="TWO-COMPONENT HISTIDINE KINASE"/>
    <property type="match status" value="1"/>
</dbReference>
<dbReference type="Gene3D" id="3.40.50.2300">
    <property type="match status" value="1"/>
</dbReference>
<dbReference type="CDD" id="cd17580">
    <property type="entry name" value="REC_2_DhkD-like"/>
    <property type="match status" value="1"/>
</dbReference>
<evidence type="ECO:0000256" key="1">
    <source>
        <dbReference type="ARBA" id="ARBA00000085"/>
    </source>
</evidence>
<dbReference type="Proteomes" id="UP000826462">
    <property type="component" value="Chromosome 2"/>
</dbReference>
<dbReference type="PANTHER" id="PTHR43547:SF2">
    <property type="entry name" value="HYBRID SIGNAL TRANSDUCTION HISTIDINE KINASE C"/>
    <property type="match status" value="1"/>
</dbReference>
<evidence type="ECO:0000259" key="5">
    <source>
        <dbReference type="PROSITE" id="PS50109"/>
    </source>
</evidence>
<dbReference type="Pfam" id="PF00512">
    <property type="entry name" value="HisKA"/>
    <property type="match status" value="1"/>
</dbReference>
<dbReference type="EC" id="2.7.13.3" evidence="2"/>
<proteinExistence type="predicted"/>
<sequence>MEERILIVAPRGRDAEVVQRALSRQGMECTICPDVGQLVAMMDEGAACALIADEALDARALTSLDAWLNAQPPWSDFPFVLLVGNGKKGVLTMEGRRLEVLGNVMLIERPVSGEALVSAARSALRARRRQYQTRAMIAERAAANAQLLSAARQKDEFLAMLAHELRNPLAPIRNAVETIRLSNETLPARVLWAREIIERQSRQLANLLEDLLDVSRITTGKITLKRGTIELGSVLTAAIDVAKLSIDSRHHELVVDLPDSPVYLDADPTRMAQVFGNLLDNAAKYTPDGGRIAIRVKTGEGKVVISVEDNGTGISPEELVQVFELFSQSTRALDRAQGGLGIGLSVVRSLIDMHGGTVAAYSDGLGRGARISVVLPMVPASSRDIDRPPAKIGQAQRQRLHILVVDDNVDAASSLSILLEISGHHVRTAADGPRALKECSIAQPDIVLLDIGLPGMDGYEVARRLKGMPVMSQAVLIAVTGYGQADDVMRSKDAGFDHHLVKPIEPENLMALFDGLRPRTEAKRQDADAKGGLTVR</sequence>
<evidence type="ECO:0000256" key="4">
    <source>
        <dbReference type="PROSITE-ProRule" id="PRU00169"/>
    </source>
</evidence>
<evidence type="ECO:0000313" key="8">
    <source>
        <dbReference type="Proteomes" id="UP000826462"/>
    </source>
</evidence>
<accession>A0ABX8V0L5</accession>
<dbReference type="InterPro" id="IPR003594">
    <property type="entry name" value="HATPase_dom"/>
</dbReference>
<dbReference type="EMBL" id="CP080096">
    <property type="protein sequence ID" value="QYD73025.1"/>
    <property type="molecule type" value="Genomic_DNA"/>
</dbReference>
<dbReference type="CDD" id="cd00075">
    <property type="entry name" value="HATPase"/>
    <property type="match status" value="1"/>
</dbReference>
<keyword evidence="8" id="KW-1185">Reference proteome</keyword>
<reference evidence="7 8" key="1">
    <citation type="submission" date="2021-07" db="EMBL/GenBank/DDBJ databases">
        <title>Paraburkholderia edwinii protects Aspergillus sp. from phenazines by acting as a toxin sponge.</title>
        <authorList>
            <person name="Dahlstrom K.M."/>
            <person name="Newman D.K."/>
        </authorList>
    </citation>
    <scope>NUCLEOTIDE SEQUENCE [LARGE SCALE GENOMIC DNA]</scope>
    <source>
        <strain evidence="7 8">Pe01</strain>
    </source>
</reference>
<dbReference type="InterPro" id="IPR036890">
    <property type="entry name" value="HATPase_C_sf"/>
</dbReference>
<dbReference type="PROSITE" id="PS50110">
    <property type="entry name" value="RESPONSE_REGULATORY"/>
    <property type="match status" value="1"/>
</dbReference>
<dbReference type="PROSITE" id="PS50109">
    <property type="entry name" value="HIS_KIN"/>
    <property type="match status" value="1"/>
</dbReference>
<feature type="modified residue" description="4-aspartylphosphate" evidence="4">
    <location>
        <position position="450"/>
    </location>
</feature>
<dbReference type="SUPFAM" id="SSF55874">
    <property type="entry name" value="ATPase domain of HSP90 chaperone/DNA topoisomerase II/histidine kinase"/>
    <property type="match status" value="1"/>
</dbReference>
<protein>
    <recommendedName>
        <fullName evidence="2">histidine kinase</fullName>
        <ecNumber evidence="2">2.7.13.3</ecNumber>
    </recommendedName>
</protein>
<dbReference type="SUPFAM" id="SSF47384">
    <property type="entry name" value="Homodimeric domain of signal transducing histidine kinase"/>
    <property type="match status" value="1"/>
</dbReference>
<gene>
    <name evidence="7" type="ORF">KZJ38_25460</name>
</gene>
<dbReference type="InterPro" id="IPR036097">
    <property type="entry name" value="HisK_dim/P_sf"/>
</dbReference>
<keyword evidence="3 4" id="KW-0597">Phosphoprotein</keyword>
<evidence type="ECO:0000313" key="7">
    <source>
        <dbReference type="EMBL" id="QYD73025.1"/>
    </source>
</evidence>
<comment type="catalytic activity">
    <reaction evidence="1">
        <text>ATP + protein L-histidine = ADP + protein N-phospho-L-histidine.</text>
        <dbReference type="EC" id="2.7.13.3"/>
    </reaction>
</comment>
<evidence type="ECO:0000259" key="6">
    <source>
        <dbReference type="PROSITE" id="PS50110"/>
    </source>
</evidence>
<organism evidence="7 8">
    <name type="scientific">Paraburkholderia edwinii</name>
    <dbReference type="NCBI Taxonomy" id="2861782"/>
    <lineage>
        <taxon>Bacteria</taxon>
        <taxon>Pseudomonadati</taxon>
        <taxon>Pseudomonadota</taxon>
        <taxon>Betaproteobacteria</taxon>
        <taxon>Burkholderiales</taxon>
        <taxon>Burkholderiaceae</taxon>
        <taxon>Paraburkholderia</taxon>
    </lineage>
</organism>
<dbReference type="InterPro" id="IPR005467">
    <property type="entry name" value="His_kinase_dom"/>
</dbReference>
<feature type="domain" description="Response regulatory" evidence="6">
    <location>
        <begin position="401"/>
        <end position="517"/>
    </location>
</feature>
<dbReference type="SUPFAM" id="SSF52172">
    <property type="entry name" value="CheY-like"/>
    <property type="match status" value="2"/>
</dbReference>
<dbReference type="Gene3D" id="1.10.287.130">
    <property type="match status" value="1"/>
</dbReference>
<dbReference type="CDD" id="cd00082">
    <property type="entry name" value="HisKA"/>
    <property type="match status" value="1"/>
</dbReference>
<dbReference type="SMART" id="SM00388">
    <property type="entry name" value="HisKA"/>
    <property type="match status" value="1"/>
</dbReference>
<dbReference type="InterPro" id="IPR011006">
    <property type="entry name" value="CheY-like_superfamily"/>
</dbReference>
<dbReference type="SMART" id="SM00387">
    <property type="entry name" value="HATPase_c"/>
    <property type="match status" value="1"/>
</dbReference>
<dbReference type="Pfam" id="PF02518">
    <property type="entry name" value="HATPase_c"/>
    <property type="match status" value="1"/>
</dbReference>
<dbReference type="InterPro" id="IPR003661">
    <property type="entry name" value="HisK_dim/P_dom"/>
</dbReference>
<evidence type="ECO:0000256" key="3">
    <source>
        <dbReference type="ARBA" id="ARBA00022553"/>
    </source>
</evidence>
<dbReference type="PRINTS" id="PR00344">
    <property type="entry name" value="BCTRLSENSOR"/>
</dbReference>
<dbReference type="Pfam" id="PF00072">
    <property type="entry name" value="Response_reg"/>
    <property type="match status" value="1"/>
</dbReference>
<dbReference type="Gene3D" id="3.30.565.10">
    <property type="entry name" value="Histidine kinase-like ATPase, C-terminal domain"/>
    <property type="match status" value="1"/>
</dbReference>